<dbReference type="PANTHER" id="PTHR23028">
    <property type="entry name" value="ACETYLTRANSFERASE"/>
    <property type="match status" value="1"/>
</dbReference>
<feature type="transmembrane region" description="Helical" evidence="8">
    <location>
        <begin position="217"/>
        <end position="235"/>
    </location>
</feature>
<keyword evidence="4 8" id="KW-0812">Transmembrane</keyword>
<dbReference type="EMBL" id="CAFBOF010000008">
    <property type="protein sequence ID" value="CAB4973399.1"/>
    <property type="molecule type" value="Genomic_DNA"/>
</dbReference>
<keyword evidence="7" id="KW-0012">Acyltransferase</keyword>
<feature type="transmembrane region" description="Helical" evidence="8">
    <location>
        <begin position="343"/>
        <end position="365"/>
    </location>
</feature>
<dbReference type="Pfam" id="PF01757">
    <property type="entry name" value="Acyl_transf_3"/>
    <property type="match status" value="1"/>
</dbReference>
<gene>
    <name evidence="11" type="ORF">UFOPK3897_00643</name>
    <name evidence="12" type="ORF">UFOPK4121_00291</name>
</gene>
<reference evidence="11" key="1">
    <citation type="submission" date="2020-05" db="EMBL/GenBank/DDBJ databases">
        <authorList>
            <person name="Chiriac C."/>
            <person name="Salcher M."/>
            <person name="Ghai R."/>
            <person name="Kavagutti S V."/>
        </authorList>
    </citation>
    <scope>NUCLEOTIDE SEQUENCE</scope>
</reference>
<feature type="transmembrane region" description="Helical" evidence="8">
    <location>
        <begin position="153"/>
        <end position="174"/>
    </location>
</feature>
<evidence type="ECO:0000256" key="1">
    <source>
        <dbReference type="ARBA" id="ARBA00004651"/>
    </source>
</evidence>
<evidence type="ECO:0000256" key="2">
    <source>
        <dbReference type="ARBA" id="ARBA00022475"/>
    </source>
</evidence>
<comment type="subcellular location">
    <subcellularLocation>
        <location evidence="1">Cell membrane</location>
        <topology evidence="1">Multi-pass membrane protein</topology>
    </subcellularLocation>
</comment>
<name>A0A6J7M4J0_9ZZZZ</name>
<evidence type="ECO:0000256" key="3">
    <source>
        <dbReference type="ARBA" id="ARBA00022679"/>
    </source>
</evidence>
<feature type="transmembrane region" description="Helical" evidence="8">
    <location>
        <begin position="48"/>
        <end position="69"/>
    </location>
</feature>
<accession>A0A6J7M4J0</accession>
<evidence type="ECO:0000259" key="9">
    <source>
        <dbReference type="Pfam" id="PF01757"/>
    </source>
</evidence>
<feature type="domain" description="Acyltransferase 3" evidence="9">
    <location>
        <begin position="23"/>
        <end position="354"/>
    </location>
</feature>
<dbReference type="GO" id="GO:0016747">
    <property type="term" value="F:acyltransferase activity, transferring groups other than amino-acyl groups"/>
    <property type="evidence" value="ECO:0007669"/>
    <property type="project" value="InterPro"/>
</dbReference>
<evidence type="ECO:0000259" key="10">
    <source>
        <dbReference type="Pfam" id="PF19040"/>
    </source>
</evidence>
<dbReference type="InterPro" id="IPR050879">
    <property type="entry name" value="Acyltransferase_3"/>
</dbReference>
<feature type="transmembrane region" description="Helical" evidence="8">
    <location>
        <begin position="314"/>
        <end position="331"/>
    </location>
</feature>
<sequence length="642" mass="70552">MTFPPPSPRSTKPSGVSIPYQPGLDGLRAVAVLVVMAYHGGVTGLRGGFLGVDIFFVLSGYLITTLLLVEYSRTQTIALIAFWARRARRLLPALGVVLIGILIYATLVAKPDRLDSIRDDALSSLTYVANWRFVFSNQSYFAQFSVPSPLRHMWSLAIEEQFYFIWPLVILLLLKLRVRLAPMTMIFGAAAVASTVLMAVLFSSGSDPSRVYYGTDTRAQALLIGATLATGLLYLRQRSEKQAPSAPWVRLGLLGAVVVTLMLVFVRDTASWMYYGGYLLAALATAAVIAAAIQPRRNAIKSSLSPVWLRQIGKISYGLYLWHWPVFLTLTSERIGESGVVLLVIRFAVTFTIATTSFYVVELPIRQQHWRKGPRKAVLVTAMAAGVLAGLFIFLPIVRPTSTPNKAVAIELTGTSPPPARILVVGDSVAQTVGQGFERGANDLGVDLFNRGQLACGLAEGGQLSRGGRWVDVEPTCTNWKNDWASYVKKLKPKVSLVLFDVFVISDLRLNDRDLAFGEPASDKYLTEQLSKGVDILRSDGGSVVLLTAPYNNRPERLGQPIEWTEDDPARVDHWNKLLRDYAKGLNDPQVTVVDINEYLSPKGKYTNSVSGTELRYDGVHFNPDAGEMLFGWLIPKLPASA</sequence>
<evidence type="ECO:0000313" key="11">
    <source>
        <dbReference type="EMBL" id="CAB4973399.1"/>
    </source>
</evidence>
<dbReference type="InterPro" id="IPR002656">
    <property type="entry name" value="Acyl_transf_3_dom"/>
</dbReference>
<keyword evidence="3" id="KW-0808">Transferase</keyword>
<keyword evidence="2" id="KW-1003">Cell membrane</keyword>
<proteinExistence type="predicted"/>
<evidence type="ECO:0000256" key="4">
    <source>
        <dbReference type="ARBA" id="ARBA00022692"/>
    </source>
</evidence>
<feature type="transmembrane region" description="Helical" evidence="8">
    <location>
        <begin position="186"/>
        <end position="205"/>
    </location>
</feature>
<feature type="transmembrane region" description="Helical" evidence="8">
    <location>
        <begin position="90"/>
        <end position="109"/>
    </location>
</feature>
<dbReference type="EMBL" id="CAFBPQ010000004">
    <property type="protein sequence ID" value="CAB5015268.1"/>
    <property type="molecule type" value="Genomic_DNA"/>
</dbReference>
<organism evidence="11">
    <name type="scientific">freshwater metagenome</name>
    <dbReference type="NCBI Taxonomy" id="449393"/>
    <lineage>
        <taxon>unclassified sequences</taxon>
        <taxon>metagenomes</taxon>
        <taxon>ecological metagenomes</taxon>
    </lineage>
</organism>
<keyword evidence="5 8" id="KW-1133">Transmembrane helix</keyword>
<evidence type="ECO:0000313" key="12">
    <source>
        <dbReference type="EMBL" id="CAB5015268.1"/>
    </source>
</evidence>
<feature type="domain" description="SGNH" evidence="10">
    <location>
        <begin position="416"/>
        <end position="630"/>
    </location>
</feature>
<evidence type="ECO:0000256" key="8">
    <source>
        <dbReference type="SAM" id="Phobius"/>
    </source>
</evidence>
<dbReference type="Gene3D" id="3.40.50.1110">
    <property type="entry name" value="SGNH hydrolase"/>
    <property type="match status" value="1"/>
</dbReference>
<dbReference type="SUPFAM" id="SSF52266">
    <property type="entry name" value="SGNH hydrolase"/>
    <property type="match status" value="1"/>
</dbReference>
<keyword evidence="6 8" id="KW-0472">Membrane</keyword>
<dbReference type="InterPro" id="IPR043968">
    <property type="entry name" value="SGNH"/>
</dbReference>
<dbReference type="GO" id="GO:0009103">
    <property type="term" value="P:lipopolysaccharide biosynthetic process"/>
    <property type="evidence" value="ECO:0007669"/>
    <property type="project" value="TreeGrafter"/>
</dbReference>
<feature type="transmembrane region" description="Helical" evidence="8">
    <location>
        <begin position="377"/>
        <end position="398"/>
    </location>
</feature>
<feature type="transmembrane region" description="Helical" evidence="8">
    <location>
        <begin position="272"/>
        <end position="293"/>
    </location>
</feature>
<evidence type="ECO:0000256" key="6">
    <source>
        <dbReference type="ARBA" id="ARBA00023136"/>
    </source>
</evidence>
<protein>
    <submittedName>
        <fullName evidence="11">Unannotated protein</fullName>
    </submittedName>
</protein>
<dbReference type="AlphaFoldDB" id="A0A6J7M4J0"/>
<evidence type="ECO:0000256" key="7">
    <source>
        <dbReference type="ARBA" id="ARBA00023315"/>
    </source>
</evidence>
<dbReference type="GO" id="GO:0005886">
    <property type="term" value="C:plasma membrane"/>
    <property type="evidence" value="ECO:0007669"/>
    <property type="project" value="UniProtKB-SubCell"/>
</dbReference>
<dbReference type="PANTHER" id="PTHR23028:SF53">
    <property type="entry name" value="ACYL_TRANSF_3 DOMAIN-CONTAINING PROTEIN"/>
    <property type="match status" value="1"/>
</dbReference>
<evidence type="ECO:0000256" key="5">
    <source>
        <dbReference type="ARBA" id="ARBA00022989"/>
    </source>
</evidence>
<dbReference type="Pfam" id="PF19040">
    <property type="entry name" value="SGNH"/>
    <property type="match status" value="1"/>
</dbReference>
<feature type="transmembrane region" description="Helical" evidence="8">
    <location>
        <begin position="247"/>
        <end position="266"/>
    </location>
</feature>
<dbReference type="InterPro" id="IPR036514">
    <property type="entry name" value="SGNH_hydro_sf"/>
</dbReference>